<gene>
    <name evidence="1" type="ORF">COV49_04220</name>
</gene>
<dbReference type="EMBL" id="PCWW01000070">
    <property type="protein sequence ID" value="PIR12814.1"/>
    <property type="molecule type" value="Genomic_DNA"/>
</dbReference>
<evidence type="ECO:0000313" key="1">
    <source>
        <dbReference type="EMBL" id="PIR12814.1"/>
    </source>
</evidence>
<protein>
    <recommendedName>
        <fullName evidence="3">HEPN domain-containing protein</fullName>
    </recommendedName>
</protein>
<sequence>MILKNFIDSQEIEKIQPSAGEARKRLDKAGKFFSFAKKAKNFGDAEMVYAPVYDAVRIACESLLLLNGFRAKKSGGRYHSLVWPAN</sequence>
<comment type="caution">
    <text evidence="1">The sequence shown here is derived from an EMBL/GenBank/DDBJ whole genome shotgun (WGS) entry which is preliminary data.</text>
</comment>
<dbReference type="Proteomes" id="UP000230869">
    <property type="component" value="Unassembled WGS sequence"/>
</dbReference>
<evidence type="ECO:0000313" key="2">
    <source>
        <dbReference type="Proteomes" id="UP000230869"/>
    </source>
</evidence>
<accession>A0A2M6K818</accession>
<organism evidence="1 2">
    <name type="scientific">Candidatus Falkowbacteria bacterium CG11_big_fil_rev_8_21_14_0_20_39_10</name>
    <dbReference type="NCBI Taxonomy" id="1974570"/>
    <lineage>
        <taxon>Bacteria</taxon>
        <taxon>Candidatus Falkowiibacteriota</taxon>
    </lineage>
</organism>
<proteinExistence type="predicted"/>
<evidence type="ECO:0008006" key="3">
    <source>
        <dbReference type="Google" id="ProtNLM"/>
    </source>
</evidence>
<name>A0A2M6K818_9BACT</name>
<dbReference type="AlphaFoldDB" id="A0A2M6K818"/>
<reference evidence="1 2" key="1">
    <citation type="submission" date="2017-09" db="EMBL/GenBank/DDBJ databases">
        <title>Depth-based differentiation of microbial function through sediment-hosted aquifers and enrichment of novel symbionts in the deep terrestrial subsurface.</title>
        <authorList>
            <person name="Probst A.J."/>
            <person name="Ladd B."/>
            <person name="Jarett J.K."/>
            <person name="Geller-Mcgrath D.E."/>
            <person name="Sieber C.M."/>
            <person name="Emerson J.B."/>
            <person name="Anantharaman K."/>
            <person name="Thomas B.C."/>
            <person name="Malmstrom R."/>
            <person name="Stieglmeier M."/>
            <person name="Klingl A."/>
            <person name="Woyke T."/>
            <person name="Ryan C.M."/>
            <person name="Banfield J.F."/>
        </authorList>
    </citation>
    <scope>NUCLEOTIDE SEQUENCE [LARGE SCALE GENOMIC DNA]</scope>
    <source>
        <strain evidence="1">CG11_big_fil_rev_8_21_14_0_20_39_10</strain>
    </source>
</reference>